<evidence type="ECO:0000256" key="1">
    <source>
        <dbReference type="SAM" id="SignalP"/>
    </source>
</evidence>
<reference evidence="3 4" key="1">
    <citation type="submission" date="2020-07" db="EMBL/GenBank/DDBJ databases">
        <authorList>
            <person name="Sun Q."/>
        </authorList>
    </citation>
    <scope>NUCLEOTIDE SEQUENCE [LARGE SCALE GENOMIC DNA]</scope>
    <source>
        <strain evidence="3 4">MAH-1</strain>
    </source>
</reference>
<evidence type="ECO:0000313" key="3">
    <source>
        <dbReference type="EMBL" id="NYA69456.1"/>
    </source>
</evidence>
<sequence>MLKILPKSFAFFLLAIQYAAAQMPDLVKTDGIRNKIHQDNVGRIVFMARNIPIDSLSQKDFLKEYTLTKKSNLNIRVFLANSIINYQHNLAPSLSEEQLRTSGNYQFRFFVDDRLIYSENIHYGCGLKKSTTTTFRVPLTDTSGADFWSIYLFDRFKDNGGRQALTDGTHRFRIEMRPYLNIENASTPIVGDLIAKGELDLIIQTPPLPKNLIDVQKIKPSADFEIAASDCDTQKIKELNRQIALENFRQITSIVVVVKNGKLLLEEYFNGADRNTLHDTRSVGKSFTSAFMGMAISDGFIKNENQVLGDFYELRKFANYSDEKAKITLKDLLTMSSIFDGSDQNSESPGNEENMYPTDNWMKFALDLPIDPKKQKQKHWDYFTAGVVLLGDILDKSVADGLEKYADKKLFKPMGITDYKWEYTPQKVVNTAGGLRMNSLDLAKIGQLYQNGGLWKGKRILPKKWVDASLSSQLPIPDRDHEFYGYLFWNKTYKVGDKTYDVFYCAGNGGNKIFIFKDLPLTVVVTATAFNRPYAHPQVDTIMQEYVLPAVLKN</sequence>
<dbReference type="AlphaFoldDB" id="A0A7Y8XZ90"/>
<dbReference type="InterPro" id="IPR050789">
    <property type="entry name" value="Diverse_Enzym_Activities"/>
</dbReference>
<dbReference type="InterPro" id="IPR001466">
    <property type="entry name" value="Beta-lactam-related"/>
</dbReference>
<feature type="signal peptide" evidence="1">
    <location>
        <begin position="1"/>
        <end position="21"/>
    </location>
</feature>
<keyword evidence="1" id="KW-0732">Signal</keyword>
<feature type="domain" description="Beta-lactamase-related" evidence="2">
    <location>
        <begin position="255"/>
        <end position="532"/>
    </location>
</feature>
<dbReference type="Proteomes" id="UP000535020">
    <property type="component" value="Unassembled WGS sequence"/>
</dbReference>
<dbReference type="GO" id="GO:0016787">
    <property type="term" value="F:hydrolase activity"/>
    <property type="evidence" value="ECO:0007669"/>
    <property type="project" value="UniProtKB-KW"/>
</dbReference>
<comment type="caution">
    <text evidence="3">The sequence shown here is derived from an EMBL/GenBank/DDBJ whole genome shotgun (WGS) entry which is preliminary data.</text>
</comment>
<keyword evidence="3" id="KW-0378">Hydrolase</keyword>
<organism evidence="3 4">
    <name type="scientific">Flavobacterium agri</name>
    <dbReference type="NCBI Taxonomy" id="2743471"/>
    <lineage>
        <taxon>Bacteria</taxon>
        <taxon>Pseudomonadati</taxon>
        <taxon>Bacteroidota</taxon>
        <taxon>Flavobacteriia</taxon>
        <taxon>Flavobacteriales</taxon>
        <taxon>Flavobacteriaceae</taxon>
        <taxon>Flavobacterium</taxon>
    </lineage>
</organism>
<dbReference type="SUPFAM" id="SSF56601">
    <property type="entry name" value="beta-lactamase/transpeptidase-like"/>
    <property type="match status" value="1"/>
</dbReference>
<evidence type="ECO:0000313" key="4">
    <source>
        <dbReference type="Proteomes" id="UP000535020"/>
    </source>
</evidence>
<feature type="chain" id="PRO_5031402110" evidence="1">
    <location>
        <begin position="22"/>
        <end position="554"/>
    </location>
</feature>
<proteinExistence type="predicted"/>
<dbReference type="PANTHER" id="PTHR43283:SF7">
    <property type="entry name" value="BETA-LACTAMASE-RELATED DOMAIN-CONTAINING PROTEIN"/>
    <property type="match status" value="1"/>
</dbReference>
<accession>A0A7Y8XZ90</accession>
<dbReference type="Pfam" id="PF00144">
    <property type="entry name" value="Beta-lactamase"/>
    <property type="match status" value="1"/>
</dbReference>
<protein>
    <submittedName>
        <fullName evidence="3">Serine hydrolase</fullName>
    </submittedName>
</protein>
<dbReference type="EMBL" id="JACBJI010000001">
    <property type="protein sequence ID" value="NYA69456.1"/>
    <property type="molecule type" value="Genomic_DNA"/>
</dbReference>
<dbReference type="InterPro" id="IPR012338">
    <property type="entry name" value="Beta-lactam/transpept-like"/>
</dbReference>
<name>A0A7Y8XZ90_9FLAO</name>
<gene>
    <name evidence="3" type="ORF">HZF10_00875</name>
</gene>
<keyword evidence="4" id="KW-1185">Reference proteome</keyword>
<dbReference type="PANTHER" id="PTHR43283">
    <property type="entry name" value="BETA-LACTAMASE-RELATED"/>
    <property type="match status" value="1"/>
</dbReference>
<dbReference type="Gene3D" id="3.40.710.10">
    <property type="entry name" value="DD-peptidase/beta-lactamase superfamily"/>
    <property type="match status" value="1"/>
</dbReference>
<evidence type="ECO:0000259" key="2">
    <source>
        <dbReference type="Pfam" id="PF00144"/>
    </source>
</evidence>